<dbReference type="InterPro" id="IPR011010">
    <property type="entry name" value="DNA_brk_join_enz"/>
</dbReference>
<reference evidence="1 2" key="1">
    <citation type="submission" date="2018-03" db="EMBL/GenBank/DDBJ databases">
        <title>Draft Genome Sequences of the Obligatory Marine Myxobacteria Enhygromyxa salina SWB007.</title>
        <authorList>
            <person name="Poehlein A."/>
            <person name="Moghaddam J.A."/>
            <person name="Harms H."/>
            <person name="Alanjari M."/>
            <person name="Koenig G.M."/>
            <person name="Daniel R."/>
            <person name="Schaeberle T.F."/>
        </authorList>
    </citation>
    <scope>NUCLEOTIDE SEQUENCE [LARGE SCALE GENOMIC DNA]</scope>
    <source>
        <strain evidence="1 2">SWB007</strain>
    </source>
</reference>
<organism evidence="1 2">
    <name type="scientific">Enhygromyxa salina</name>
    <dbReference type="NCBI Taxonomy" id="215803"/>
    <lineage>
        <taxon>Bacteria</taxon>
        <taxon>Pseudomonadati</taxon>
        <taxon>Myxococcota</taxon>
        <taxon>Polyangia</taxon>
        <taxon>Nannocystales</taxon>
        <taxon>Nannocystaceae</taxon>
        <taxon>Enhygromyxa</taxon>
    </lineage>
</organism>
<dbReference type="GO" id="GO:0003677">
    <property type="term" value="F:DNA binding"/>
    <property type="evidence" value="ECO:0007669"/>
    <property type="project" value="InterPro"/>
</dbReference>
<sequence length="51" mass="5599">MSGHASLTTTLRYMHAVDGVKEDAIDSLERVDARESGYFPARVRAFSASEP</sequence>
<gene>
    <name evidence="1" type="ORF">ENSA7_03420</name>
</gene>
<dbReference type="EMBL" id="PVNL01000007">
    <property type="protein sequence ID" value="PRQ09927.1"/>
    <property type="molecule type" value="Genomic_DNA"/>
</dbReference>
<protein>
    <recommendedName>
        <fullName evidence="3">Phage integrase family protein</fullName>
    </recommendedName>
</protein>
<name>A0A2S9YXX3_9BACT</name>
<comment type="caution">
    <text evidence="1">The sequence shown here is derived from an EMBL/GenBank/DDBJ whole genome shotgun (WGS) entry which is preliminary data.</text>
</comment>
<dbReference type="RefSeq" id="WP_181232932.1">
    <property type="nucleotide sequence ID" value="NZ_PVNL01000007.1"/>
</dbReference>
<evidence type="ECO:0000313" key="2">
    <source>
        <dbReference type="Proteomes" id="UP000238823"/>
    </source>
</evidence>
<proteinExistence type="predicted"/>
<dbReference type="AlphaFoldDB" id="A0A2S9YXX3"/>
<evidence type="ECO:0008006" key="3">
    <source>
        <dbReference type="Google" id="ProtNLM"/>
    </source>
</evidence>
<evidence type="ECO:0000313" key="1">
    <source>
        <dbReference type="EMBL" id="PRQ09927.1"/>
    </source>
</evidence>
<dbReference type="SUPFAM" id="SSF56349">
    <property type="entry name" value="DNA breaking-rejoining enzymes"/>
    <property type="match status" value="1"/>
</dbReference>
<dbReference type="Proteomes" id="UP000238823">
    <property type="component" value="Unassembled WGS sequence"/>
</dbReference>
<accession>A0A2S9YXX3</accession>